<name>A0A165N7S4_EXIGL</name>
<protein>
    <submittedName>
        <fullName evidence="2">Uncharacterized protein</fullName>
    </submittedName>
</protein>
<dbReference type="InParanoid" id="A0A165N7S4"/>
<dbReference type="EMBL" id="KV425901">
    <property type="protein sequence ID" value="KZW00343.1"/>
    <property type="molecule type" value="Genomic_DNA"/>
</dbReference>
<feature type="region of interest" description="Disordered" evidence="1">
    <location>
        <begin position="34"/>
        <end position="65"/>
    </location>
</feature>
<organism evidence="2 3">
    <name type="scientific">Exidia glandulosa HHB12029</name>
    <dbReference type="NCBI Taxonomy" id="1314781"/>
    <lineage>
        <taxon>Eukaryota</taxon>
        <taxon>Fungi</taxon>
        <taxon>Dikarya</taxon>
        <taxon>Basidiomycota</taxon>
        <taxon>Agaricomycotina</taxon>
        <taxon>Agaricomycetes</taxon>
        <taxon>Auriculariales</taxon>
        <taxon>Exidiaceae</taxon>
        <taxon>Exidia</taxon>
    </lineage>
</organism>
<accession>A0A165N7S4</accession>
<dbReference type="AlphaFoldDB" id="A0A165N7S4"/>
<reference evidence="2 3" key="1">
    <citation type="journal article" date="2016" name="Mol. Biol. Evol.">
        <title>Comparative Genomics of Early-Diverging Mushroom-Forming Fungi Provides Insights into the Origins of Lignocellulose Decay Capabilities.</title>
        <authorList>
            <person name="Nagy L.G."/>
            <person name="Riley R."/>
            <person name="Tritt A."/>
            <person name="Adam C."/>
            <person name="Daum C."/>
            <person name="Floudas D."/>
            <person name="Sun H."/>
            <person name="Yadav J.S."/>
            <person name="Pangilinan J."/>
            <person name="Larsson K.H."/>
            <person name="Matsuura K."/>
            <person name="Barry K."/>
            <person name="Labutti K."/>
            <person name="Kuo R."/>
            <person name="Ohm R.A."/>
            <person name="Bhattacharya S.S."/>
            <person name="Shirouzu T."/>
            <person name="Yoshinaga Y."/>
            <person name="Martin F.M."/>
            <person name="Grigoriev I.V."/>
            <person name="Hibbett D.S."/>
        </authorList>
    </citation>
    <scope>NUCLEOTIDE SEQUENCE [LARGE SCALE GENOMIC DNA]</scope>
    <source>
        <strain evidence="2 3">HHB12029</strain>
    </source>
</reference>
<proteinExistence type="predicted"/>
<dbReference type="STRING" id="1314781.A0A165N7S4"/>
<sequence>MVRLGHALEGRYKQNVEEEDDCAGLPEAVIEKRYGTCGRPKARPDGHIGAGDSDNEDDDAQRTSRKVWSTVEQNVKHDAVEVPAETCPFSDAASGERFQKLWNQLREMEFIPRGFGLTPEELEQSPYPSHESIRHGKGRSKMLEVPLPHDPWKARAELWAVSLYALERFLVEK</sequence>
<evidence type="ECO:0000256" key="1">
    <source>
        <dbReference type="SAM" id="MobiDB-lite"/>
    </source>
</evidence>
<gene>
    <name evidence="2" type="ORF">EXIGLDRAFT_156116</name>
</gene>
<dbReference type="OrthoDB" id="3353107at2759"/>
<dbReference type="Proteomes" id="UP000077266">
    <property type="component" value="Unassembled WGS sequence"/>
</dbReference>
<keyword evidence="3" id="KW-1185">Reference proteome</keyword>
<evidence type="ECO:0000313" key="3">
    <source>
        <dbReference type="Proteomes" id="UP000077266"/>
    </source>
</evidence>
<evidence type="ECO:0000313" key="2">
    <source>
        <dbReference type="EMBL" id="KZW00343.1"/>
    </source>
</evidence>